<accession>A0A192YBA3</accession>
<organism evidence="1 2">
    <name type="scientific">Morganella phage vB_MmoM_MP1</name>
    <dbReference type="NCBI Taxonomy" id="1852628"/>
    <lineage>
        <taxon>Viruses</taxon>
        <taxon>Duplodnaviria</taxon>
        <taxon>Heunggongvirae</taxon>
        <taxon>Uroviricota</taxon>
        <taxon>Caudoviricetes</taxon>
        <taxon>Pantevenvirales</taxon>
        <taxon>Straboviridae</taxon>
        <taxon>Gualtarvirus</taxon>
        <taxon>Gualtarvirus mp1</taxon>
    </lineage>
</organism>
<dbReference type="EMBL" id="KX078569">
    <property type="protein sequence ID" value="ANM46400.1"/>
    <property type="molecule type" value="Genomic_DNA"/>
</dbReference>
<dbReference type="SUPFAM" id="SSF55874">
    <property type="entry name" value="ATPase domain of HSP90 chaperone/DNA topoisomerase II/histidine kinase"/>
    <property type="match status" value="1"/>
</dbReference>
<keyword evidence="2" id="KW-1185">Reference proteome</keyword>
<dbReference type="OrthoDB" id="288at10239"/>
<reference evidence="1 2" key="1">
    <citation type="submission" date="2016-04" db="EMBL/GenBank/DDBJ databases">
        <title>Comparative genomics of Morganella phages MP1 and MP2 define new clades among the T4 and T7-like Viruses.</title>
        <authorList>
            <person name="Pinto G."/>
            <person name="Oliveira A."/>
            <person name="Malgorzata L."/>
            <person name="Kropinski A."/>
            <person name="Azeredo J."/>
        </authorList>
    </citation>
    <scope>NUCLEOTIDE SEQUENCE [LARGE SCALE GENOMIC DNA]</scope>
</reference>
<dbReference type="GeneID" id="29059495"/>
<gene>
    <name evidence="1" type="ORF">MP1_gp0001</name>
</gene>
<dbReference type="KEGG" id="vg:29059495"/>
<evidence type="ECO:0000313" key="2">
    <source>
        <dbReference type="Proteomes" id="UP000203816"/>
    </source>
</evidence>
<dbReference type="Proteomes" id="UP000203816">
    <property type="component" value="Segment"/>
</dbReference>
<evidence type="ECO:0000313" key="1">
    <source>
        <dbReference type="EMBL" id="ANM46400.1"/>
    </source>
</evidence>
<dbReference type="Gene3D" id="3.30.565.10">
    <property type="entry name" value="Histidine kinase-like ATPase, C-terminal domain"/>
    <property type="match status" value="1"/>
</dbReference>
<dbReference type="InterPro" id="IPR036890">
    <property type="entry name" value="HATPase_C_sf"/>
</dbReference>
<proteinExistence type="predicted"/>
<name>A0A192YBA3_9CAUD</name>
<dbReference type="RefSeq" id="YP_009279858.1">
    <property type="nucleotide sequence ID" value="NC_031020.1"/>
</dbReference>
<protein>
    <submittedName>
        <fullName evidence="1">RIIA protein</fullName>
    </submittedName>
</protein>
<sequence length="720" mass="84039">MLKLINYHIFTTTRSKGYKLKLHNDDDQMIGSGNRDSRKFKIASSAKAFKILSQNLYKNQIRAIIRELSCNAADAHVLAGHTDSFDIQLPTRLDNRFIIRDYGPGLSHEDVTQMYTTYFESTKADSNDFIGALGLGSKSPFGYTETFNVVSYYNGRARGYTAALDNGEPVLIDTFDKPSEARTGLEITVPVKSSDIGRWTEEARYVYRTFCDIKPNFIGFELEIKYLPTDSYFVEENAEYGECNFYAVMGKIRYPIDEKYTRDTFLNTTKNWSTGFYIRFDLGELDIAPSREEISYDEETEIAIKKRINDISAIYVKDITDSLDECTSKREFYYKLLKQDNGVYKWIKANYVHKEFGKAQDVVNYYEMYKVSNDIPFYFMSNDPKVCKIEAGRCSSSASRNKYSPFSIMGKTNGKILGLIDDQKGRSRVQVIRGLTVEPAFKEYTKVICFEQNKDHFQKSLDEIKEYYDDITFYKLSDLQKYKMTEEKKDYIRPKASNVMKFKLKSNGDITKTELFLTAKEVRELTGHAYYIYGDKVYGLSEEVKDICVWNHLDVAMKFGLKEIYLVRPAARKYALESKLKCALSEFRLKLEQLDVQKSDVRYCINNLVYKNCKKYKLDWIIPYFVKTKENFDEKKFDMLFEVYKLQSINFVKGSEYLNEQRLKFRNFYDEATTEANKYYKEFEQLNPILNDTLSSWSFSEEYAKDVNRVFKDKIATSVA</sequence>